<gene>
    <name evidence="9" type="ORF">S01H1_16266</name>
</gene>
<reference evidence="9" key="1">
    <citation type="journal article" date="2014" name="Front. Microbiol.">
        <title>High frequency of phylogenetically diverse reductive dehalogenase-homologous genes in deep subseafloor sedimentary metagenomes.</title>
        <authorList>
            <person name="Kawai M."/>
            <person name="Futagami T."/>
            <person name="Toyoda A."/>
            <person name="Takaki Y."/>
            <person name="Nishi S."/>
            <person name="Hori S."/>
            <person name="Arai W."/>
            <person name="Tsubouchi T."/>
            <person name="Morono Y."/>
            <person name="Uchiyama I."/>
            <person name="Ito T."/>
            <person name="Fujiyama A."/>
            <person name="Inagaki F."/>
            <person name="Takami H."/>
        </authorList>
    </citation>
    <scope>NUCLEOTIDE SEQUENCE</scope>
    <source>
        <strain evidence="9">Expedition CK06-06</strain>
    </source>
</reference>
<dbReference type="Gene3D" id="1.10.3720.10">
    <property type="entry name" value="MetI-like"/>
    <property type="match status" value="1"/>
</dbReference>
<keyword evidence="4 7" id="KW-0812">Transmembrane</keyword>
<evidence type="ECO:0000313" key="9">
    <source>
        <dbReference type="EMBL" id="GAF80329.1"/>
    </source>
</evidence>
<keyword evidence="5 7" id="KW-1133">Transmembrane helix</keyword>
<proteinExistence type="predicted"/>
<evidence type="ECO:0000256" key="6">
    <source>
        <dbReference type="ARBA" id="ARBA00023136"/>
    </source>
</evidence>
<dbReference type="PANTHER" id="PTHR32243">
    <property type="entry name" value="MALTOSE TRANSPORT SYSTEM PERMEASE-RELATED"/>
    <property type="match status" value="1"/>
</dbReference>
<feature type="non-terminal residue" evidence="9">
    <location>
        <position position="98"/>
    </location>
</feature>
<evidence type="ECO:0000256" key="1">
    <source>
        <dbReference type="ARBA" id="ARBA00004651"/>
    </source>
</evidence>
<evidence type="ECO:0000259" key="8">
    <source>
        <dbReference type="PROSITE" id="PS50928"/>
    </source>
</evidence>
<dbReference type="GO" id="GO:0005886">
    <property type="term" value="C:plasma membrane"/>
    <property type="evidence" value="ECO:0007669"/>
    <property type="project" value="UniProtKB-SubCell"/>
</dbReference>
<evidence type="ECO:0000256" key="2">
    <source>
        <dbReference type="ARBA" id="ARBA00022448"/>
    </source>
</evidence>
<dbReference type="InterPro" id="IPR000515">
    <property type="entry name" value="MetI-like"/>
</dbReference>
<sequence length="98" mass="11095">MVKIKITSLFRYLTILIILVFTLFPLIVVLLNSFKDAAELQKLSMSFIFTPTLDNYIGIVKEYEFLTQLKNTLYMVIVTVSLSTLVGIPAAYALSRAK</sequence>
<evidence type="ECO:0000256" key="3">
    <source>
        <dbReference type="ARBA" id="ARBA00022475"/>
    </source>
</evidence>
<dbReference type="SUPFAM" id="SSF161098">
    <property type="entry name" value="MetI-like"/>
    <property type="match status" value="1"/>
</dbReference>
<comment type="caution">
    <text evidence="9">The sequence shown here is derived from an EMBL/GenBank/DDBJ whole genome shotgun (WGS) entry which is preliminary data.</text>
</comment>
<dbReference type="GO" id="GO:0055085">
    <property type="term" value="P:transmembrane transport"/>
    <property type="evidence" value="ECO:0007669"/>
    <property type="project" value="InterPro"/>
</dbReference>
<comment type="subcellular location">
    <subcellularLocation>
        <location evidence="1">Cell membrane</location>
        <topology evidence="1">Multi-pass membrane protein</topology>
    </subcellularLocation>
</comment>
<dbReference type="PANTHER" id="PTHR32243:SF18">
    <property type="entry name" value="INNER MEMBRANE ABC TRANSPORTER PERMEASE PROTEIN YCJP"/>
    <property type="match status" value="1"/>
</dbReference>
<dbReference type="EMBL" id="BARS01008544">
    <property type="protein sequence ID" value="GAF80329.1"/>
    <property type="molecule type" value="Genomic_DNA"/>
</dbReference>
<dbReference type="AlphaFoldDB" id="X0SH41"/>
<organism evidence="9">
    <name type="scientific">marine sediment metagenome</name>
    <dbReference type="NCBI Taxonomy" id="412755"/>
    <lineage>
        <taxon>unclassified sequences</taxon>
        <taxon>metagenomes</taxon>
        <taxon>ecological metagenomes</taxon>
    </lineage>
</organism>
<keyword evidence="2" id="KW-0813">Transport</keyword>
<feature type="transmembrane region" description="Helical" evidence="7">
    <location>
        <begin position="12"/>
        <end position="34"/>
    </location>
</feature>
<evidence type="ECO:0000256" key="5">
    <source>
        <dbReference type="ARBA" id="ARBA00022989"/>
    </source>
</evidence>
<evidence type="ECO:0000256" key="7">
    <source>
        <dbReference type="SAM" id="Phobius"/>
    </source>
</evidence>
<dbReference type="InterPro" id="IPR035906">
    <property type="entry name" value="MetI-like_sf"/>
</dbReference>
<dbReference type="InterPro" id="IPR050901">
    <property type="entry name" value="BP-dep_ABC_trans_perm"/>
</dbReference>
<protein>
    <recommendedName>
        <fullName evidence="8">ABC transmembrane type-1 domain-containing protein</fullName>
    </recommendedName>
</protein>
<keyword evidence="3" id="KW-1003">Cell membrane</keyword>
<dbReference type="PROSITE" id="PS50928">
    <property type="entry name" value="ABC_TM1"/>
    <property type="match status" value="1"/>
</dbReference>
<evidence type="ECO:0000256" key="4">
    <source>
        <dbReference type="ARBA" id="ARBA00022692"/>
    </source>
</evidence>
<feature type="transmembrane region" description="Helical" evidence="7">
    <location>
        <begin position="73"/>
        <end position="94"/>
    </location>
</feature>
<keyword evidence="6 7" id="KW-0472">Membrane</keyword>
<accession>X0SH41</accession>
<name>X0SH41_9ZZZZ</name>
<feature type="domain" description="ABC transmembrane type-1" evidence="8">
    <location>
        <begin position="69"/>
        <end position="98"/>
    </location>
</feature>